<dbReference type="EMBL" id="NHMP01000006">
    <property type="protein sequence ID" value="OXE46036.1"/>
    <property type="molecule type" value="Genomic_DNA"/>
</dbReference>
<evidence type="ECO:0000256" key="4">
    <source>
        <dbReference type="ARBA" id="ARBA00022691"/>
    </source>
</evidence>
<dbReference type="InterPro" id="IPR029028">
    <property type="entry name" value="Alpha/beta_knot_MTases"/>
</dbReference>
<reference evidence="8" key="1">
    <citation type="submission" date="2017-05" db="EMBL/GenBank/DDBJ databases">
        <title>Improved OligoMM genomes.</title>
        <authorList>
            <person name="Garzetti D."/>
        </authorList>
    </citation>
    <scope>NUCLEOTIDE SEQUENCE [LARGE SCALE GENOMIC DNA]</scope>
    <source>
        <strain evidence="8">YL45</strain>
    </source>
</reference>
<dbReference type="EC" id="2.1.1.177" evidence="6"/>
<comment type="function">
    <text evidence="6">Specifically methylates the pseudouridine at position 1915 (m3Psi1915) in 23S rRNA.</text>
</comment>
<dbReference type="InterPro" id="IPR003742">
    <property type="entry name" value="RlmH-like"/>
</dbReference>
<dbReference type="Gene3D" id="3.40.1280.10">
    <property type="match status" value="1"/>
</dbReference>
<dbReference type="NCBIfam" id="NF000986">
    <property type="entry name" value="PRK00103.1-4"/>
    <property type="match status" value="1"/>
</dbReference>
<comment type="subunit">
    <text evidence="6">Homodimer.</text>
</comment>
<evidence type="ECO:0000256" key="5">
    <source>
        <dbReference type="ARBA" id="ARBA00038303"/>
    </source>
</evidence>
<feature type="binding site" evidence="6">
    <location>
        <begin position="122"/>
        <end position="127"/>
    </location>
    <ligand>
        <name>S-adenosyl-L-methionine</name>
        <dbReference type="ChEBI" id="CHEBI:59789"/>
    </ligand>
</feature>
<keyword evidence="1 6" id="KW-0698">rRNA processing</keyword>
<evidence type="ECO:0000313" key="7">
    <source>
        <dbReference type="EMBL" id="OXE46036.1"/>
    </source>
</evidence>
<evidence type="ECO:0000256" key="2">
    <source>
        <dbReference type="ARBA" id="ARBA00022603"/>
    </source>
</evidence>
<feature type="binding site" evidence="6">
    <location>
        <position position="72"/>
    </location>
    <ligand>
        <name>S-adenosyl-L-methionine</name>
        <dbReference type="ChEBI" id="CHEBI:59789"/>
    </ligand>
</feature>
<evidence type="ECO:0000313" key="8">
    <source>
        <dbReference type="Proteomes" id="UP000214610"/>
    </source>
</evidence>
<dbReference type="GO" id="GO:0070038">
    <property type="term" value="F:rRNA (pseudouridine-N3-)-methyltransferase activity"/>
    <property type="evidence" value="ECO:0007669"/>
    <property type="project" value="UniProtKB-UniRule"/>
</dbReference>
<dbReference type="CDD" id="cd18081">
    <property type="entry name" value="RlmH-like"/>
    <property type="match status" value="1"/>
</dbReference>
<evidence type="ECO:0000256" key="6">
    <source>
        <dbReference type="HAMAP-Rule" id="MF_00658"/>
    </source>
</evidence>
<name>A0A227KGL4_9BURK</name>
<dbReference type="PIRSF" id="PIRSF004505">
    <property type="entry name" value="MT_bac"/>
    <property type="match status" value="1"/>
</dbReference>
<dbReference type="AlphaFoldDB" id="A0A227KGL4"/>
<sequence>MKVVVIAIGQKLPDWANTACEDYLRRFPKDWNVEVKALKAEDRNTKTTEKIMQAEAERIRSAIPKNSVLVILDERGVDLTSVKLASKLNSWNDQGRTVVFVIGGADGLDKHLKAEGELMLRLSSLTLPHAMVRVLILEQIYRSWSLLHNHPYHRA</sequence>
<dbReference type="Pfam" id="PF02590">
    <property type="entry name" value="SPOUT_MTase"/>
    <property type="match status" value="1"/>
</dbReference>
<dbReference type="PANTHER" id="PTHR33603">
    <property type="entry name" value="METHYLTRANSFERASE"/>
    <property type="match status" value="1"/>
</dbReference>
<comment type="similarity">
    <text evidence="5 6">Belongs to the RNA methyltransferase RlmH family.</text>
</comment>
<keyword evidence="2 6" id="KW-0489">Methyltransferase</keyword>
<evidence type="ECO:0000256" key="3">
    <source>
        <dbReference type="ARBA" id="ARBA00022679"/>
    </source>
</evidence>
<keyword evidence="3 6" id="KW-0808">Transferase</keyword>
<keyword evidence="6" id="KW-0963">Cytoplasm</keyword>
<organism evidence="7 8">
    <name type="scientific">Turicimonas muris</name>
    <dbReference type="NCBI Taxonomy" id="1796652"/>
    <lineage>
        <taxon>Bacteria</taxon>
        <taxon>Pseudomonadati</taxon>
        <taxon>Pseudomonadota</taxon>
        <taxon>Betaproteobacteria</taxon>
        <taxon>Burkholderiales</taxon>
        <taxon>Sutterellaceae</taxon>
        <taxon>Turicimonas</taxon>
    </lineage>
</organism>
<gene>
    <name evidence="6" type="primary">rlmH</name>
    <name evidence="7" type="ORF">ADH67_09965</name>
</gene>
<dbReference type="InterPro" id="IPR029026">
    <property type="entry name" value="tRNA_m1G_MTases_N"/>
</dbReference>
<proteinExistence type="inferred from homology"/>
<feature type="binding site" evidence="6">
    <location>
        <position position="103"/>
    </location>
    <ligand>
        <name>S-adenosyl-L-methionine</name>
        <dbReference type="ChEBI" id="CHEBI:59789"/>
    </ligand>
</feature>
<dbReference type="RefSeq" id="WP_066593897.1">
    <property type="nucleotide sequence ID" value="NZ_CAJTBZ010000026.1"/>
</dbReference>
<dbReference type="Proteomes" id="UP000214610">
    <property type="component" value="Unassembled WGS sequence"/>
</dbReference>
<dbReference type="GO" id="GO:0005737">
    <property type="term" value="C:cytoplasm"/>
    <property type="evidence" value="ECO:0007669"/>
    <property type="project" value="UniProtKB-SubCell"/>
</dbReference>
<evidence type="ECO:0000256" key="1">
    <source>
        <dbReference type="ARBA" id="ARBA00022552"/>
    </source>
</evidence>
<keyword evidence="4 6" id="KW-0949">S-adenosyl-L-methionine</keyword>
<dbReference type="GeneID" id="78361938"/>
<accession>A0A227KGL4</accession>
<dbReference type="HAMAP" id="MF_00658">
    <property type="entry name" value="23SrRNA_methyltr_H"/>
    <property type="match status" value="1"/>
</dbReference>
<comment type="catalytic activity">
    <reaction evidence="6">
        <text>pseudouridine(1915) in 23S rRNA + S-adenosyl-L-methionine = N(3)-methylpseudouridine(1915) in 23S rRNA + S-adenosyl-L-homocysteine + H(+)</text>
        <dbReference type="Rhea" id="RHEA:42752"/>
        <dbReference type="Rhea" id="RHEA-COMP:10221"/>
        <dbReference type="Rhea" id="RHEA-COMP:10222"/>
        <dbReference type="ChEBI" id="CHEBI:15378"/>
        <dbReference type="ChEBI" id="CHEBI:57856"/>
        <dbReference type="ChEBI" id="CHEBI:59789"/>
        <dbReference type="ChEBI" id="CHEBI:65314"/>
        <dbReference type="ChEBI" id="CHEBI:74486"/>
        <dbReference type="EC" id="2.1.1.177"/>
    </reaction>
</comment>
<comment type="subcellular location">
    <subcellularLocation>
        <location evidence="6">Cytoplasm</location>
    </subcellularLocation>
</comment>
<dbReference type="PANTHER" id="PTHR33603:SF1">
    <property type="entry name" value="RIBOSOMAL RNA LARGE SUBUNIT METHYLTRANSFERASE H"/>
    <property type="match status" value="1"/>
</dbReference>
<dbReference type="SUPFAM" id="SSF75217">
    <property type="entry name" value="alpha/beta knot"/>
    <property type="match status" value="1"/>
</dbReference>
<protein>
    <recommendedName>
        <fullName evidence="6">Ribosomal RNA large subunit methyltransferase H</fullName>
        <ecNumber evidence="6">2.1.1.177</ecNumber>
    </recommendedName>
    <alternativeName>
        <fullName evidence="6">23S rRNA (pseudouridine1915-N3)-methyltransferase</fullName>
    </alternativeName>
    <alternativeName>
        <fullName evidence="6">23S rRNA m3Psi1915 methyltransferase</fullName>
    </alternativeName>
    <alternativeName>
        <fullName evidence="6">rRNA (pseudouridine-N3-)-methyltransferase RlmH</fullName>
    </alternativeName>
</protein>
<keyword evidence="8" id="KW-1185">Reference proteome</keyword>
<comment type="caution">
    <text evidence="7">The sequence shown here is derived from an EMBL/GenBank/DDBJ whole genome shotgun (WGS) entry which is preliminary data.</text>
</comment>